<comment type="caution">
    <text evidence="12">The sequence shown here is derived from an EMBL/GenBank/DDBJ whole genome shotgun (WGS) entry which is preliminary data.</text>
</comment>
<gene>
    <name evidence="12" type="ORF">SAMN04488518_11083</name>
</gene>
<dbReference type="CDD" id="cd02440">
    <property type="entry name" value="AdoMet_MTases"/>
    <property type="match status" value="1"/>
</dbReference>
<keyword evidence="5" id="KW-0963">Cytoplasm</keyword>
<dbReference type="Pfam" id="PF01135">
    <property type="entry name" value="PCMT"/>
    <property type="match status" value="1"/>
</dbReference>
<evidence type="ECO:0000256" key="3">
    <source>
        <dbReference type="ARBA" id="ARBA00011890"/>
    </source>
</evidence>
<name>A0A1I4CXK2_9HYPH</name>
<evidence type="ECO:0000256" key="10">
    <source>
        <dbReference type="ARBA" id="ARBA00031323"/>
    </source>
</evidence>
<evidence type="ECO:0000256" key="9">
    <source>
        <dbReference type="ARBA" id="ARBA00030757"/>
    </source>
</evidence>
<accession>A0A1I4CXK2</accession>
<keyword evidence="7" id="KW-0808">Transferase</keyword>
<evidence type="ECO:0000256" key="11">
    <source>
        <dbReference type="ARBA" id="ARBA00031350"/>
    </source>
</evidence>
<evidence type="ECO:0000313" key="12">
    <source>
        <dbReference type="EMBL" id="SFK85615.1"/>
    </source>
</evidence>
<evidence type="ECO:0000313" key="13">
    <source>
        <dbReference type="Proteomes" id="UP000199598"/>
    </source>
</evidence>
<keyword evidence="8" id="KW-0949">S-adenosyl-L-methionine</keyword>
<evidence type="ECO:0000256" key="8">
    <source>
        <dbReference type="ARBA" id="ARBA00022691"/>
    </source>
</evidence>
<evidence type="ECO:0000256" key="5">
    <source>
        <dbReference type="ARBA" id="ARBA00022490"/>
    </source>
</evidence>
<evidence type="ECO:0000256" key="6">
    <source>
        <dbReference type="ARBA" id="ARBA00022603"/>
    </source>
</evidence>
<dbReference type="PANTHER" id="PTHR11579:SF0">
    <property type="entry name" value="PROTEIN-L-ISOASPARTATE(D-ASPARTATE) O-METHYLTRANSFERASE"/>
    <property type="match status" value="1"/>
</dbReference>
<evidence type="ECO:0000256" key="4">
    <source>
        <dbReference type="ARBA" id="ARBA00013346"/>
    </source>
</evidence>
<evidence type="ECO:0000256" key="7">
    <source>
        <dbReference type="ARBA" id="ARBA00022679"/>
    </source>
</evidence>
<reference evidence="12 13" key="1">
    <citation type="submission" date="2016-10" db="EMBL/GenBank/DDBJ databases">
        <authorList>
            <person name="Varghese N."/>
            <person name="Submissions S."/>
        </authorList>
    </citation>
    <scope>NUCLEOTIDE SEQUENCE [LARGE SCALE GENOMIC DNA]</scope>
    <source>
        <strain evidence="12 13">DSM 16392</strain>
    </source>
</reference>
<organism evidence="12 13">
    <name type="scientific">Pseudovibrio ascidiaceicola</name>
    <dbReference type="NCBI Taxonomy" id="285279"/>
    <lineage>
        <taxon>Bacteria</taxon>
        <taxon>Pseudomonadati</taxon>
        <taxon>Pseudomonadota</taxon>
        <taxon>Alphaproteobacteria</taxon>
        <taxon>Hyphomicrobiales</taxon>
        <taxon>Stappiaceae</taxon>
        <taxon>Pseudovibrio</taxon>
    </lineage>
</organism>
<dbReference type="SUPFAM" id="SSF53335">
    <property type="entry name" value="S-adenosyl-L-methionine-dependent methyltransferases"/>
    <property type="match status" value="1"/>
</dbReference>
<dbReference type="Proteomes" id="UP000199598">
    <property type="component" value="Unassembled WGS sequence"/>
</dbReference>
<dbReference type="PANTHER" id="PTHR11579">
    <property type="entry name" value="PROTEIN-L-ISOASPARTATE O-METHYLTRANSFERASE"/>
    <property type="match status" value="1"/>
</dbReference>
<dbReference type="InterPro" id="IPR029063">
    <property type="entry name" value="SAM-dependent_MTases_sf"/>
</dbReference>
<proteinExistence type="inferred from homology"/>
<keyword evidence="13" id="KW-1185">Reference proteome</keyword>
<protein>
    <recommendedName>
        <fullName evidence="4">Protein-L-isoaspartate O-methyltransferase</fullName>
        <ecNumber evidence="3">2.1.1.77</ecNumber>
    </recommendedName>
    <alternativeName>
        <fullName evidence="11">L-isoaspartyl protein carboxyl methyltransferase</fullName>
    </alternativeName>
    <alternativeName>
        <fullName evidence="9">Protein L-isoaspartyl methyltransferase</fullName>
    </alternativeName>
    <alternativeName>
        <fullName evidence="10">Protein-beta-aspartate methyltransferase</fullName>
    </alternativeName>
</protein>
<sequence length="230" mass="25295">MEDSLFADEDGRFDENLAKQAAWVMKLRSEGVRNLEVLGALEAIPRKIFLSASQQFLAFEDRAFPIDCGQMSTQPSLIGKVADFLQMKPDHSLLEIGSGSGYQCAVLSKICDRIVSLERYRTLADLARERLRSCKINNVDVIHADGLVAPVDEEDDGGPFDRIILNGALDRVPGFLFDRLAPGGRLLAPIKHESGICRLIQYDKGGRGLDETDLGGFRYLSLTPGIAAKL</sequence>
<keyword evidence="6" id="KW-0489">Methyltransferase</keyword>
<dbReference type="EMBL" id="FOSK01000010">
    <property type="protein sequence ID" value="SFK85615.1"/>
    <property type="molecule type" value="Genomic_DNA"/>
</dbReference>
<dbReference type="Gene3D" id="3.40.50.150">
    <property type="entry name" value="Vaccinia Virus protein VP39"/>
    <property type="match status" value="1"/>
</dbReference>
<dbReference type="RefSeq" id="WP_063311315.1">
    <property type="nucleotide sequence ID" value="NZ_FOSK01000010.1"/>
</dbReference>
<dbReference type="InterPro" id="IPR000682">
    <property type="entry name" value="PCMT"/>
</dbReference>
<dbReference type="EC" id="2.1.1.77" evidence="3"/>
<comment type="subcellular location">
    <subcellularLocation>
        <location evidence="1">Cytoplasm</location>
    </subcellularLocation>
</comment>
<evidence type="ECO:0000256" key="2">
    <source>
        <dbReference type="ARBA" id="ARBA00005369"/>
    </source>
</evidence>
<evidence type="ECO:0000256" key="1">
    <source>
        <dbReference type="ARBA" id="ARBA00004496"/>
    </source>
</evidence>
<comment type="similarity">
    <text evidence="2">Belongs to the methyltransferase superfamily. L-isoaspartyl/D-aspartyl protein methyltransferase family.</text>
</comment>